<feature type="domain" description="EamA" evidence="7">
    <location>
        <begin position="9"/>
        <end position="140"/>
    </location>
</feature>
<dbReference type="PANTHER" id="PTHR32322:SF2">
    <property type="entry name" value="EAMA DOMAIN-CONTAINING PROTEIN"/>
    <property type="match status" value="1"/>
</dbReference>
<dbReference type="Pfam" id="PF00892">
    <property type="entry name" value="EamA"/>
    <property type="match status" value="2"/>
</dbReference>
<feature type="domain" description="EamA" evidence="7">
    <location>
        <begin position="152"/>
        <end position="282"/>
    </location>
</feature>
<accession>A0A1X7L654</accession>
<dbReference type="SUPFAM" id="SSF103481">
    <property type="entry name" value="Multidrug resistance efflux transporter EmrE"/>
    <property type="match status" value="2"/>
</dbReference>
<proteinExistence type="inferred from homology"/>
<dbReference type="Proteomes" id="UP000193834">
    <property type="component" value="Unassembled WGS sequence"/>
</dbReference>
<feature type="transmembrane region" description="Helical" evidence="6">
    <location>
        <begin position="244"/>
        <end position="263"/>
    </location>
</feature>
<evidence type="ECO:0000256" key="4">
    <source>
        <dbReference type="ARBA" id="ARBA00022989"/>
    </source>
</evidence>
<evidence type="ECO:0000313" key="8">
    <source>
        <dbReference type="EMBL" id="SMG49067.1"/>
    </source>
</evidence>
<dbReference type="InterPro" id="IPR037185">
    <property type="entry name" value="EmrE-like"/>
</dbReference>
<organism evidence="8 9">
    <name type="scientific">Paenibacillus aquistagni</name>
    <dbReference type="NCBI Taxonomy" id="1852522"/>
    <lineage>
        <taxon>Bacteria</taxon>
        <taxon>Bacillati</taxon>
        <taxon>Bacillota</taxon>
        <taxon>Bacilli</taxon>
        <taxon>Bacillales</taxon>
        <taxon>Paenibacillaceae</taxon>
        <taxon>Paenibacillus</taxon>
    </lineage>
</organism>
<evidence type="ECO:0000256" key="5">
    <source>
        <dbReference type="ARBA" id="ARBA00023136"/>
    </source>
</evidence>
<dbReference type="EMBL" id="FXAZ01000004">
    <property type="protein sequence ID" value="SMG49067.1"/>
    <property type="molecule type" value="Genomic_DNA"/>
</dbReference>
<feature type="transmembrane region" description="Helical" evidence="6">
    <location>
        <begin position="9"/>
        <end position="28"/>
    </location>
</feature>
<evidence type="ECO:0000256" key="3">
    <source>
        <dbReference type="ARBA" id="ARBA00022692"/>
    </source>
</evidence>
<evidence type="ECO:0000313" key="9">
    <source>
        <dbReference type="Proteomes" id="UP000193834"/>
    </source>
</evidence>
<comment type="subcellular location">
    <subcellularLocation>
        <location evidence="1">Endomembrane system</location>
        <topology evidence="1">Multi-pass membrane protein</topology>
    </subcellularLocation>
</comment>
<keyword evidence="9" id="KW-1185">Reference proteome</keyword>
<evidence type="ECO:0000256" key="6">
    <source>
        <dbReference type="SAM" id="Phobius"/>
    </source>
</evidence>
<dbReference type="InterPro" id="IPR000620">
    <property type="entry name" value="EamA_dom"/>
</dbReference>
<dbReference type="AlphaFoldDB" id="A0A1X7L654"/>
<feature type="transmembrane region" description="Helical" evidence="6">
    <location>
        <begin position="34"/>
        <end position="53"/>
    </location>
</feature>
<dbReference type="PANTHER" id="PTHR32322">
    <property type="entry name" value="INNER MEMBRANE TRANSPORTER"/>
    <property type="match status" value="1"/>
</dbReference>
<feature type="transmembrane region" description="Helical" evidence="6">
    <location>
        <begin position="150"/>
        <end position="169"/>
    </location>
</feature>
<evidence type="ECO:0000256" key="1">
    <source>
        <dbReference type="ARBA" id="ARBA00004127"/>
    </source>
</evidence>
<comment type="similarity">
    <text evidence="2">Belongs to the EamA transporter family.</text>
</comment>
<feature type="transmembrane region" description="Helical" evidence="6">
    <location>
        <begin position="99"/>
        <end position="117"/>
    </location>
</feature>
<dbReference type="InterPro" id="IPR050638">
    <property type="entry name" value="AA-Vitamin_Transporters"/>
</dbReference>
<reference evidence="8 9" key="1">
    <citation type="submission" date="2017-04" db="EMBL/GenBank/DDBJ databases">
        <authorList>
            <person name="Afonso C.L."/>
            <person name="Miller P.J."/>
            <person name="Scott M.A."/>
            <person name="Spackman E."/>
            <person name="Goraichik I."/>
            <person name="Dimitrov K.M."/>
            <person name="Suarez D.L."/>
            <person name="Swayne D.E."/>
        </authorList>
    </citation>
    <scope>NUCLEOTIDE SEQUENCE [LARGE SCALE GENOMIC DNA]</scope>
    <source>
        <strain evidence="8 9">11</strain>
    </source>
</reference>
<keyword evidence="5 6" id="KW-0472">Membrane</keyword>
<evidence type="ECO:0000259" key="7">
    <source>
        <dbReference type="Pfam" id="PF00892"/>
    </source>
</evidence>
<name>A0A1X7L654_9BACL</name>
<keyword evidence="4 6" id="KW-1133">Transmembrane helix</keyword>
<keyword evidence="3 6" id="KW-0812">Transmembrane</keyword>
<evidence type="ECO:0000256" key="2">
    <source>
        <dbReference type="ARBA" id="ARBA00007362"/>
    </source>
</evidence>
<feature type="transmembrane region" description="Helical" evidence="6">
    <location>
        <begin position="269"/>
        <end position="288"/>
    </location>
</feature>
<feature type="transmembrane region" description="Helical" evidence="6">
    <location>
        <begin position="214"/>
        <end position="232"/>
    </location>
</feature>
<dbReference type="STRING" id="1852522.SAMN06295960_3009"/>
<feature type="transmembrane region" description="Helical" evidence="6">
    <location>
        <begin position="181"/>
        <end position="202"/>
    </location>
</feature>
<feature type="transmembrane region" description="Helical" evidence="6">
    <location>
        <begin position="124"/>
        <end position="144"/>
    </location>
</feature>
<dbReference type="RefSeq" id="WP_244903417.1">
    <property type="nucleotide sequence ID" value="NZ_FXAZ01000004.1"/>
</dbReference>
<sequence length="314" mass="34245">MKQARYTPYLMLLIGVIAIALSAIFIKWSEAPTSIMGMYRLLFTVVLIVPFIRRGSPLHKPSKSSLRDIGLLALAGVFLGLHFLFWMESLVHTSVASSMVLLSLQPVFVAIGAFILFRERTPLGGALCMSLAIIGSAVIAWGDIGLSSQALYGDLLSILGALAYALYMLTGQALKDRISGLRYSLWVFAIAGGLLLLYNVSLGISLTHYPLREWGIFLLLALIPTILGQLLFNHLLRYLEASTISMAIVGEPVFAIILAYFMLGESSTIMQIIGGLITLAGIGGYFKLKYSHMMQGASPDLQEHKGESKSQQQV</sequence>
<gene>
    <name evidence="8" type="ORF">SAMN06295960_3009</name>
</gene>
<dbReference type="GO" id="GO:0016020">
    <property type="term" value="C:membrane"/>
    <property type="evidence" value="ECO:0007669"/>
    <property type="project" value="UniProtKB-SubCell"/>
</dbReference>
<feature type="transmembrane region" description="Helical" evidence="6">
    <location>
        <begin position="65"/>
        <end position="87"/>
    </location>
</feature>
<protein>
    <submittedName>
        <fullName evidence="8">Permease of the drug/metabolite transporter (DMT) superfamily</fullName>
    </submittedName>
</protein>